<feature type="transmembrane region" description="Helical" evidence="1">
    <location>
        <begin position="59"/>
        <end position="81"/>
    </location>
</feature>
<accession>A0A147IXP6</accession>
<feature type="transmembrane region" description="Helical" evidence="1">
    <location>
        <begin position="122"/>
        <end position="138"/>
    </location>
</feature>
<organism evidence="2 3">
    <name type="scientific">Sphingomonas yabuuchiae</name>
    <dbReference type="NCBI Taxonomy" id="172044"/>
    <lineage>
        <taxon>Bacteria</taxon>
        <taxon>Pseudomonadati</taxon>
        <taxon>Pseudomonadota</taxon>
        <taxon>Alphaproteobacteria</taxon>
        <taxon>Sphingomonadales</taxon>
        <taxon>Sphingomonadaceae</taxon>
        <taxon>Sphingomonas</taxon>
    </lineage>
</organism>
<dbReference type="InterPro" id="IPR010699">
    <property type="entry name" value="DUF1275"/>
</dbReference>
<dbReference type="PANTHER" id="PTHR37488">
    <property type="entry name" value="DUF1275 DOMAIN-CONTAINING PROTEIN"/>
    <property type="match status" value="1"/>
</dbReference>
<evidence type="ECO:0000256" key="1">
    <source>
        <dbReference type="SAM" id="Phobius"/>
    </source>
</evidence>
<dbReference type="PANTHER" id="PTHR37488:SF2">
    <property type="entry name" value="DUF1275 DOMAIN-CONTAINING PROTEIN"/>
    <property type="match status" value="1"/>
</dbReference>
<feature type="transmembrane region" description="Helical" evidence="1">
    <location>
        <begin position="93"/>
        <end position="116"/>
    </location>
</feature>
<sequence>MTMTDTPRFDPRVPLLLVLSVTTGLVDAASVLGLGKVFTANMTGNIVFLGFAAAGTPGFAWPLFVAALLSFLLGALIGGRTGRAHVGRPERRWLLTAAAIESALLWIAAVLAIGMGRNSPESATLFAIIALTGLAMGFRNATIRQMKVADLTTTVLTLTLTGLAADSTAAGGGNPNWTRRIAAVAAILIGACVGAALLLHVGLAAPLALAGALVLGGTLACIAHPAANGVVKA</sequence>
<keyword evidence="1" id="KW-0812">Transmembrane</keyword>
<dbReference type="Proteomes" id="UP000073923">
    <property type="component" value="Unassembled WGS sequence"/>
</dbReference>
<dbReference type="EMBL" id="LDTF01000009">
    <property type="protein sequence ID" value="KTW00634.1"/>
    <property type="molecule type" value="Genomic_DNA"/>
</dbReference>
<evidence type="ECO:0000313" key="2">
    <source>
        <dbReference type="EMBL" id="KTW00634.1"/>
    </source>
</evidence>
<reference evidence="2 3" key="1">
    <citation type="journal article" date="2016" name="Front. Microbiol.">
        <title>Genomic Resource of Rice Seed Associated Bacteria.</title>
        <authorList>
            <person name="Midha S."/>
            <person name="Bansal K."/>
            <person name="Sharma S."/>
            <person name="Kumar N."/>
            <person name="Patil P.P."/>
            <person name="Chaudhry V."/>
            <person name="Patil P.B."/>
        </authorList>
    </citation>
    <scope>NUCLEOTIDE SEQUENCE [LARGE SCALE GENOMIC DNA]</scope>
    <source>
        <strain evidence="2 3">NS355</strain>
    </source>
</reference>
<gene>
    <name evidence="2" type="ORF">NS355_03125</name>
</gene>
<dbReference type="AlphaFoldDB" id="A0A147IXP6"/>
<protein>
    <submittedName>
        <fullName evidence="2">Membrane protein</fullName>
    </submittedName>
</protein>
<dbReference type="Pfam" id="PF06912">
    <property type="entry name" value="DUF1275"/>
    <property type="match status" value="1"/>
</dbReference>
<dbReference type="PATRIC" id="fig|172044.3.peg.3296"/>
<feature type="transmembrane region" description="Helical" evidence="1">
    <location>
        <begin position="181"/>
        <end position="201"/>
    </location>
</feature>
<feature type="transmembrane region" description="Helical" evidence="1">
    <location>
        <begin position="207"/>
        <end position="227"/>
    </location>
</feature>
<comment type="caution">
    <text evidence="2">The sequence shown here is derived from an EMBL/GenBank/DDBJ whole genome shotgun (WGS) entry which is preliminary data.</text>
</comment>
<evidence type="ECO:0000313" key="3">
    <source>
        <dbReference type="Proteomes" id="UP000073923"/>
    </source>
</evidence>
<keyword evidence="1" id="KW-1133">Transmembrane helix</keyword>
<proteinExistence type="predicted"/>
<name>A0A147IXP6_9SPHN</name>
<keyword evidence="1" id="KW-0472">Membrane</keyword>